<name>A0A915KX51_ROMCU</name>
<evidence type="ECO:0000313" key="1">
    <source>
        <dbReference type="Proteomes" id="UP000887565"/>
    </source>
</evidence>
<organism evidence="1 2">
    <name type="scientific">Romanomermis culicivorax</name>
    <name type="common">Nematode worm</name>
    <dbReference type="NCBI Taxonomy" id="13658"/>
    <lineage>
        <taxon>Eukaryota</taxon>
        <taxon>Metazoa</taxon>
        <taxon>Ecdysozoa</taxon>
        <taxon>Nematoda</taxon>
        <taxon>Enoplea</taxon>
        <taxon>Dorylaimia</taxon>
        <taxon>Mermithida</taxon>
        <taxon>Mermithoidea</taxon>
        <taxon>Mermithidae</taxon>
        <taxon>Romanomermis</taxon>
    </lineage>
</organism>
<dbReference type="AlphaFoldDB" id="A0A915KX51"/>
<sequence>FPAITICNQLIAKRVPTCKIPASGYYWQLFSLLPKREYGIWTKKMTDEHVFPVLKGFLCCAGAVPLLANVRVGVTISTRVQQKWPSLELMDWLNCQCYGWDVICCHTTSLTP</sequence>
<accession>A0A915KX51</accession>
<reference evidence="2" key="1">
    <citation type="submission" date="2022-11" db="UniProtKB">
        <authorList>
            <consortium name="WormBaseParasite"/>
        </authorList>
    </citation>
    <scope>IDENTIFICATION</scope>
</reference>
<keyword evidence="1" id="KW-1185">Reference proteome</keyword>
<dbReference type="WBParaSite" id="nRc.2.0.1.t43386-RA">
    <property type="protein sequence ID" value="nRc.2.0.1.t43386-RA"/>
    <property type="gene ID" value="nRc.2.0.1.g43386"/>
</dbReference>
<proteinExistence type="predicted"/>
<evidence type="ECO:0000313" key="2">
    <source>
        <dbReference type="WBParaSite" id="nRc.2.0.1.t43386-RA"/>
    </source>
</evidence>
<protein>
    <submittedName>
        <fullName evidence="2">Uncharacterized protein</fullName>
    </submittedName>
</protein>
<dbReference type="Proteomes" id="UP000887565">
    <property type="component" value="Unplaced"/>
</dbReference>